<reference evidence="1" key="1">
    <citation type="journal article" date="2014" name="Front. Microbiol.">
        <title>High frequency of phylogenetically diverse reductive dehalogenase-homologous genes in deep subseafloor sedimentary metagenomes.</title>
        <authorList>
            <person name="Kawai M."/>
            <person name="Futagami T."/>
            <person name="Toyoda A."/>
            <person name="Takaki Y."/>
            <person name="Nishi S."/>
            <person name="Hori S."/>
            <person name="Arai W."/>
            <person name="Tsubouchi T."/>
            <person name="Morono Y."/>
            <person name="Uchiyama I."/>
            <person name="Ito T."/>
            <person name="Fujiyama A."/>
            <person name="Inagaki F."/>
            <person name="Takami H."/>
        </authorList>
    </citation>
    <scope>NUCLEOTIDE SEQUENCE</scope>
    <source>
        <strain evidence="1">Expedition CK06-06</strain>
    </source>
</reference>
<evidence type="ECO:0000313" key="1">
    <source>
        <dbReference type="EMBL" id="GAI85044.1"/>
    </source>
</evidence>
<protein>
    <submittedName>
        <fullName evidence="1">Uncharacterized protein</fullName>
    </submittedName>
</protein>
<sequence>VGMIQAVKAIVHKGISVEEAYKMYEGSKKT</sequence>
<proteinExistence type="predicted"/>
<accession>X1TYE0</accession>
<dbReference type="EMBL" id="BARW01011204">
    <property type="protein sequence ID" value="GAI85044.1"/>
    <property type="molecule type" value="Genomic_DNA"/>
</dbReference>
<dbReference type="InterPro" id="IPR013785">
    <property type="entry name" value="Aldolase_TIM"/>
</dbReference>
<comment type="caution">
    <text evidence="1">The sequence shown here is derived from an EMBL/GenBank/DDBJ whole genome shotgun (WGS) entry which is preliminary data.</text>
</comment>
<name>X1TYE0_9ZZZZ</name>
<feature type="non-terminal residue" evidence="1">
    <location>
        <position position="1"/>
    </location>
</feature>
<dbReference type="AlphaFoldDB" id="X1TYE0"/>
<dbReference type="Gene3D" id="3.20.20.70">
    <property type="entry name" value="Aldolase class I"/>
    <property type="match status" value="1"/>
</dbReference>
<organism evidence="1">
    <name type="scientific">marine sediment metagenome</name>
    <dbReference type="NCBI Taxonomy" id="412755"/>
    <lineage>
        <taxon>unclassified sequences</taxon>
        <taxon>metagenomes</taxon>
        <taxon>ecological metagenomes</taxon>
    </lineage>
</organism>
<gene>
    <name evidence="1" type="ORF">S12H4_21704</name>
</gene>